<dbReference type="AlphaFoldDB" id="A0A832PNE4"/>
<organism evidence="1 2">
    <name type="scientific">Paracoccus solventivorans</name>
    <dbReference type="NCBI Taxonomy" id="53463"/>
    <lineage>
        <taxon>Bacteria</taxon>
        <taxon>Pseudomonadati</taxon>
        <taxon>Pseudomonadota</taxon>
        <taxon>Alphaproteobacteria</taxon>
        <taxon>Rhodobacterales</taxon>
        <taxon>Paracoccaceae</taxon>
        <taxon>Paracoccus</taxon>
    </lineage>
</organism>
<name>A0A832PNE4_9RHOB</name>
<reference evidence="1 2" key="1">
    <citation type="journal article" date="2020" name="Biotechnol. Biofuels">
        <title>New insights from the biogas microbiome by comprehensive genome-resolved metagenomics of nearly 1600 species originating from multiple anaerobic digesters.</title>
        <authorList>
            <person name="Campanaro S."/>
            <person name="Treu L."/>
            <person name="Rodriguez-R L.M."/>
            <person name="Kovalovszki A."/>
            <person name="Ziels R.M."/>
            <person name="Maus I."/>
            <person name="Zhu X."/>
            <person name="Kougias P.G."/>
            <person name="Basile A."/>
            <person name="Luo G."/>
            <person name="Schluter A."/>
            <person name="Konstantinidis K.T."/>
            <person name="Angelidaki I."/>
        </authorList>
    </citation>
    <scope>NUCLEOTIDE SEQUENCE [LARGE SCALE GENOMIC DNA]</scope>
    <source>
        <strain evidence="1">AS04akNAM_125</strain>
    </source>
</reference>
<gene>
    <name evidence="1" type="ORF">GXX24_07810</name>
</gene>
<dbReference type="RefSeq" id="WP_303730094.1">
    <property type="nucleotide sequence ID" value="NZ_DULP01000112.1"/>
</dbReference>
<proteinExistence type="predicted"/>
<protein>
    <submittedName>
        <fullName evidence="1">Uncharacterized protein</fullName>
    </submittedName>
</protein>
<accession>A0A832PNE4</accession>
<evidence type="ECO:0000313" key="2">
    <source>
        <dbReference type="Proteomes" id="UP000580830"/>
    </source>
</evidence>
<dbReference type="EMBL" id="DULP01000112">
    <property type="protein sequence ID" value="HHW34031.1"/>
    <property type="molecule type" value="Genomic_DNA"/>
</dbReference>
<dbReference type="Proteomes" id="UP000580830">
    <property type="component" value="Unassembled WGS sequence"/>
</dbReference>
<comment type="caution">
    <text evidence="1">The sequence shown here is derived from an EMBL/GenBank/DDBJ whole genome shotgun (WGS) entry which is preliminary data.</text>
</comment>
<sequence>MPLIPDIDAFEERAAIIEYDGGLSRSMAEDRAAQEQGFRDAAQFREVLADYVLTGRLREGRHD</sequence>
<evidence type="ECO:0000313" key="1">
    <source>
        <dbReference type="EMBL" id="HHW34031.1"/>
    </source>
</evidence>